<feature type="region of interest" description="Disordered" evidence="1">
    <location>
        <begin position="49"/>
        <end position="85"/>
    </location>
</feature>
<dbReference type="EMBL" id="GBRH01192653">
    <property type="protein sequence ID" value="JAE05243.1"/>
    <property type="molecule type" value="Transcribed_RNA"/>
</dbReference>
<evidence type="ECO:0000256" key="2">
    <source>
        <dbReference type="SAM" id="SignalP"/>
    </source>
</evidence>
<protein>
    <submittedName>
        <fullName evidence="3">Uncharacterized protein</fullName>
    </submittedName>
</protein>
<evidence type="ECO:0000256" key="1">
    <source>
        <dbReference type="SAM" id="MobiDB-lite"/>
    </source>
</evidence>
<feature type="chain" id="PRO_5015033349" evidence="2">
    <location>
        <begin position="26"/>
        <end position="110"/>
    </location>
</feature>
<feature type="compositionally biased region" description="Acidic residues" evidence="1">
    <location>
        <begin position="49"/>
        <end position="62"/>
    </location>
</feature>
<reference evidence="3" key="2">
    <citation type="journal article" date="2015" name="Data Brief">
        <title>Shoot transcriptome of the giant reed, Arundo donax.</title>
        <authorList>
            <person name="Barrero R.A."/>
            <person name="Guerrero F.D."/>
            <person name="Moolhuijzen P."/>
            <person name="Goolsby J.A."/>
            <person name="Tidwell J."/>
            <person name="Bellgard S.E."/>
            <person name="Bellgard M.I."/>
        </authorList>
    </citation>
    <scope>NUCLEOTIDE SEQUENCE</scope>
    <source>
        <tissue evidence="3">Shoot tissue taken approximately 20 cm above the soil surface</tissue>
    </source>
</reference>
<feature type="signal peptide" evidence="2">
    <location>
        <begin position="1"/>
        <end position="25"/>
    </location>
</feature>
<evidence type="ECO:0000313" key="3">
    <source>
        <dbReference type="EMBL" id="JAE05243.1"/>
    </source>
</evidence>
<sequence length="110" mass="12575">MSRSRGWRDPMAMMLLLLQTESVEATRISELCTAIVRFLRFLAVAGDREEESGEACDQEEAEKEASGESGHGCRHQTISRGGNGSMVGEQRRVLWWEKAAKDVRYKDWRR</sequence>
<name>A0A0A9QRT4_ARUDO</name>
<keyword evidence="2" id="KW-0732">Signal</keyword>
<proteinExistence type="predicted"/>
<organism evidence="3">
    <name type="scientific">Arundo donax</name>
    <name type="common">Giant reed</name>
    <name type="synonym">Donax arundinaceus</name>
    <dbReference type="NCBI Taxonomy" id="35708"/>
    <lineage>
        <taxon>Eukaryota</taxon>
        <taxon>Viridiplantae</taxon>
        <taxon>Streptophyta</taxon>
        <taxon>Embryophyta</taxon>
        <taxon>Tracheophyta</taxon>
        <taxon>Spermatophyta</taxon>
        <taxon>Magnoliopsida</taxon>
        <taxon>Liliopsida</taxon>
        <taxon>Poales</taxon>
        <taxon>Poaceae</taxon>
        <taxon>PACMAD clade</taxon>
        <taxon>Arundinoideae</taxon>
        <taxon>Arundineae</taxon>
        <taxon>Arundo</taxon>
    </lineage>
</organism>
<accession>A0A0A9QRT4</accession>
<dbReference type="AlphaFoldDB" id="A0A0A9QRT4"/>
<reference evidence="3" key="1">
    <citation type="submission" date="2014-09" db="EMBL/GenBank/DDBJ databases">
        <authorList>
            <person name="Magalhaes I.L.F."/>
            <person name="Oliveira U."/>
            <person name="Santos F.R."/>
            <person name="Vidigal T.H.D.A."/>
            <person name="Brescovit A.D."/>
            <person name="Santos A.J."/>
        </authorList>
    </citation>
    <scope>NUCLEOTIDE SEQUENCE</scope>
    <source>
        <tissue evidence="3">Shoot tissue taken approximately 20 cm above the soil surface</tissue>
    </source>
</reference>